<evidence type="ECO:0000313" key="3">
    <source>
        <dbReference type="Proteomes" id="UP000286100"/>
    </source>
</evidence>
<sequence length="86" mass="9535">MSATEARARSPLITRHAPDRFEDWAMKPFTRLAIVVSVLIALAHLYRLIRPFDVVLSGSALPQWASVVGVIIAAGLALMLWREARP</sequence>
<keyword evidence="3" id="KW-1185">Reference proteome</keyword>
<protein>
    <submittedName>
        <fullName evidence="2">Uncharacterized protein</fullName>
    </submittedName>
</protein>
<reference evidence="2 3" key="1">
    <citation type="submission" date="2018-09" db="EMBL/GenBank/DDBJ databases">
        <authorList>
            <person name="Zhu H."/>
        </authorList>
    </citation>
    <scope>NUCLEOTIDE SEQUENCE [LARGE SCALE GENOMIC DNA]</scope>
    <source>
        <strain evidence="2 3">K2R01-6</strain>
    </source>
</reference>
<organism evidence="2 3">
    <name type="scientific">Sphingomonas cavernae</name>
    <dbReference type="NCBI Taxonomy" id="2320861"/>
    <lineage>
        <taxon>Bacteria</taxon>
        <taxon>Pseudomonadati</taxon>
        <taxon>Pseudomonadota</taxon>
        <taxon>Alphaproteobacteria</taxon>
        <taxon>Sphingomonadales</taxon>
        <taxon>Sphingomonadaceae</taxon>
        <taxon>Sphingomonas</taxon>
    </lineage>
</organism>
<gene>
    <name evidence="2" type="ORF">D3876_06600</name>
</gene>
<dbReference type="EMBL" id="QYUM01000002">
    <property type="protein sequence ID" value="RJF93936.1"/>
    <property type="molecule type" value="Genomic_DNA"/>
</dbReference>
<keyword evidence="1" id="KW-0812">Transmembrane</keyword>
<name>A0A418WRW3_9SPHN</name>
<feature type="transmembrane region" description="Helical" evidence="1">
    <location>
        <begin position="29"/>
        <end position="49"/>
    </location>
</feature>
<feature type="transmembrane region" description="Helical" evidence="1">
    <location>
        <begin position="61"/>
        <end position="81"/>
    </location>
</feature>
<keyword evidence="1" id="KW-1133">Transmembrane helix</keyword>
<accession>A0A418WRW3</accession>
<dbReference type="AlphaFoldDB" id="A0A418WRW3"/>
<proteinExistence type="predicted"/>
<keyword evidence="1" id="KW-0472">Membrane</keyword>
<dbReference type="Proteomes" id="UP000286100">
    <property type="component" value="Unassembled WGS sequence"/>
</dbReference>
<evidence type="ECO:0000313" key="2">
    <source>
        <dbReference type="EMBL" id="RJF93936.1"/>
    </source>
</evidence>
<comment type="caution">
    <text evidence="2">The sequence shown here is derived from an EMBL/GenBank/DDBJ whole genome shotgun (WGS) entry which is preliminary data.</text>
</comment>
<evidence type="ECO:0000256" key="1">
    <source>
        <dbReference type="SAM" id="Phobius"/>
    </source>
</evidence>